<dbReference type="EMBL" id="JACCHT010000003">
    <property type="protein sequence ID" value="NYT28570.1"/>
    <property type="molecule type" value="Genomic_DNA"/>
</dbReference>
<dbReference type="Gene3D" id="3.90.320.10">
    <property type="match status" value="1"/>
</dbReference>
<dbReference type="InterPro" id="IPR021229">
    <property type="entry name" value="DUF2800"/>
</dbReference>
<dbReference type="InterPro" id="IPR011604">
    <property type="entry name" value="PDDEXK-like_dom_sf"/>
</dbReference>
<dbReference type="AlphaFoldDB" id="A0A853F8V7"/>
<evidence type="ECO:0000313" key="2">
    <source>
        <dbReference type="Proteomes" id="UP000568751"/>
    </source>
</evidence>
<dbReference type="Proteomes" id="UP000568751">
    <property type="component" value="Unassembled WGS sequence"/>
</dbReference>
<accession>A0A853F8V7</accession>
<dbReference type="Pfam" id="PF10926">
    <property type="entry name" value="DUF2800"/>
    <property type="match status" value="1"/>
</dbReference>
<protein>
    <submittedName>
        <fullName evidence="1">DUF2800 domain-containing protein</fullName>
    </submittedName>
</protein>
<evidence type="ECO:0000313" key="1">
    <source>
        <dbReference type="EMBL" id="NYT28570.1"/>
    </source>
</evidence>
<name>A0A853F8V7_9GAMM</name>
<comment type="caution">
    <text evidence="1">The sequence shown here is derived from an EMBL/GenBank/DDBJ whole genome shotgun (WGS) entry which is preliminary data.</text>
</comment>
<proteinExistence type="predicted"/>
<gene>
    <name evidence="1" type="ORF">H0A76_12350</name>
</gene>
<reference evidence="1 2" key="1">
    <citation type="submission" date="2020-05" db="EMBL/GenBank/DDBJ databases">
        <title>Horizontal transmission and recombination maintain forever young bacterial symbiont genomes.</title>
        <authorList>
            <person name="Russell S.L."/>
            <person name="Pepper-Tunick E."/>
            <person name="Svedberg J."/>
            <person name="Byrne A."/>
            <person name="Ruelas Castillo J."/>
            <person name="Vollmers C."/>
            <person name="Beinart R.A."/>
            <person name="Corbett-Detig R."/>
        </authorList>
    </citation>
    <scope>NUCLEOTIDE SEQUENCE [LARGE SCALE GENOMIC DNA]</scope>
    <source>
        <strain evidence="1">455</strain>
    </source>
</reference>
<organism evidence="1 2">
    <name type="scientific">Candidatus Thiodubiliella endoseptemdiera</name>
    <dbReference type="NCBI Taxonomy" id="2738886"/>
    <lineage>
        <taxon>Bacteria</taxon>
        <taxon>Pseudomonadati</taxon>
        <taxon>Pseudomonadota</taxon>
        <taxon>Gammaproteobacteria</taxon>
        <taxon>Candidatus Pseudothioglobaceae</taxon>
        <taxon>Candidatus Thiodubiliella</taxon>
    </lineage>
</organism>
<sequence length="265" mass="30138">MIDGAKLYAETILADKLRGSLKSKILVEQTVTMPELHPQISSTFDASFYDPEAKHLKVYDYKYGKNVQVDAKNNNQLLYYALLASKDLDVETVELVIIQPRAIYKDIPKIKRWRIKYKVVEQFKESLIKAINRVDDSKAVIQSSLINHILNINPEELGLSNGTHCKYCKAEAECPARLAYLPSDADIEDKDNTVSQLGYEKLADIYAKSKGVRAYLDAVETRLLYLVSEEKINIENVKPVFKAKRASWVKDKLKKVIAHNTLTTT</sequence>